<proteinExistence type="predicted"/>
<name>A0A7C2QY51_9FLAO</name>
<protein>
    <submittedName>
        <fullName evidence="2">Uncharacterized protein</fullName>
    </submittedName>
</protein>
<reference evidence="2" key="1">
    <citation type="journal article" date="2020" name="mSystems">
        <title>Genome- and Community-Level Interaction Insights into Carbon Utilization and Element Cycling Functions of Hydrothermarchaeota in Hydrothermal Sediment.</title>
        <authorList>
            <person name="Zhou Z."/>
            <person name="Liu Y."/>
            <person name="Xu W."/>
            <person name="Pan J."/>
            <person name="Luo Z.H."/>
            <person name="Li M."/>
        </authorList>
    </citation>
    <scope>NUCLEOTIDE SEQUENCE [LARGE SCALE GENOMIC DNA]</scope>
    <source>
        <strain evidence="2">SpSt-1235</strain>
    </source>
</reference>
<dbReference type="Proteomes" id="UP000885753">
    <property type="component" value="Unassembled WGS sequence"/>
</dbReference>
<feature type="transmembrane region" description="Helical" evidence="1">
    <location>
        <begin position="63"/>
        <end position="79"/>
    </location>
</feature>
<feature type="transmembrane region" description="Helical" evidence="1">
    <location>
        <begin position="36"/>
        <end position="57"/>
    </location>
</feature>
<evidence type="ECO:0000256" key="1">
    <source>
        <dbReference type="SAM" id="Phobius"/>
    </source>
</evidence>
<gene>
    <name evidence="2" type="ORF">ENO10_00745</name>
</gene>
<comment type="caution">
    <text evidence="2">The sequence shown here is derived from an EMBL/GenBank/DDBJ whole genome shotgun (WGS) entry which is preliminary data.</text>
</comment>
<keyword evidence="1" id="KW-0812">Transmembrane</keyword>
<keyword evidence="1" id="KW-0472">Membrane</keyword>
<dbReference type="AlphaFoldDB" id="A0A7C2QY51"/>
<feature type="non-terminal residue" evidence="2">
    <location>
        <position position="80"/>
    </location>
</feature>
<accession>A0A7C2QY51</accession>
<dbReference type="EMBL" id="DSEE01000054">
    <property type="protein sequence ID" value="HER39730.1"/>
    <property type="molecule type" value="Genomic_DNA"/>
</dbReference>
<evidence type="ECO:0000313" key="2">
    <source>
        <dbReference type="EMBL" id="HER39730.1"/>
    </source>
</evidence>
<sequence>MDPVTQGDFSNLELDVASLPQYEQVKLHSLSPNYQLKLHISTTISLFFFMGVLFAAYFFLQEYQFWFWLLFGFFVFLFSW</sequence>
<organism evidence="2">
    <name type="scientific">Salinimicrobium catena</name>
    <dbReference type="NCBI Taxonomy" id="390640"/>
    <lineage>
        <taxon>Bacteria</taxon>
        <taxon>Pseudomonadati</taxon>
        <taxon>Bacteroidota</taxon>
        <taxon>Flavobacteriia</taxon>
        <taxon>Flavobacteriales</taxon>
        <taxon>Flavobacteriaceae</taxon>
        <taxon>Salinimicrobium</taxon>
    </lineage>
</organism>
<keyword evidence="1" id="KW-1133">Transmembrane helix</keyword>